<reference evidence="2" key="1">
    <citation type="submission" date="2021-02" db="EMBL/GenBank/DDBJ databases">
        <authorList>
            <person name="Nowell W R."/>
        </authorList>
    </citation>
    <scope>NUCLEOTIDE SEQUENCE</scope>
</reference>
<accession>A0A816GQ33</accession>
<keyword evidence="3" id="KW-1185">Reference proteome</keyword>
<gene>
    <name evidence="2" type="ORF">JXQ802_LOCUS58453</name>
    <name evidence="1" type="ORF">PYM288_LOCUS41825</name>
</gene>
<dbReference type="AlphaFoldDB" id="A0A816GQ33"/>
<protein>
    <submittedName>
        <fullName evidence="2">Uncharacterized protein</fullName>
    </submittedName>
</protein>
<evidence type="ECO:0000313" key="3">
    <source>
        <dbReference type="Proteomes" id="UP000663870"/>
    </source>
</evidence>
<sequence length="42" mass="4932">MDMTLSSDFWKSQLQIYNLEYQLSLPTDRQRSSTDQRSGFAS</sequence>
<dbReference type="Proteomes" id="UP000663870">
    <property type="component" value="Unassembled WGS sequence"/>
</dbReference>
<evidence type="ECO:0000313" key="1">
    <source>
        <dbReference type="EMBL" id="CAF1559586.1"/>
    </source>
</evidence>
<dbReference type="EMBL" id="CAJNOH010014928">
    <property type="protein sequence ID" value="CAF1559586.1"/>
    <property type="molecule type" value="Genomic_DNA"/>
</dbReference>
<evidence type="ECO:0000313" key="2">
    <source>
        <dbReference type="EMBL" id="CAF1676496.1"/>
    </source>
</evidence>
<organism evidence="2 3">
    <name type="scientific">Rotaria sordida</name>
    <dbReference type="NCBI Taxonomy" id="392033"/>
    <lineage>
        <taxon>Eukaryota</taxon>
        <taxon>Metazoa</taxon>
        <taxon>Spiralia</taxon>
        <taxon>Gnathifera</taxon>
        <taxon>Rotifera</taxon>
        <taxon>Eurotatoria</taxon>
        <taxon>Bdelloidea</taxon>
        <taxon>Philodinida</taxon>
        <taxon>Philodinidae</taxon>
        <taxon>Rotaria</taxon>
    </lineage>
</organism>
<dbReference type="EMBL" id="CAJNOL010016839">
    <property type="protein sequence ID" value="CAF1676496.1"/>
    <property type="molecule type" value="Genomic_DNA"/>
</dbReference>
<name>A0A816GQ33_9BILA</name>
<proteinExistence type="predicted"/>
<feature type="non-terminal residue" evidence="2">
    <location>
        <position position="42"/>
    </location>
</feature>
<dbReference type="Proteomes" id="UP000663854">
    <property type="component" value="Unassembled WGS sequence"/>
</dbReference>
<comment type="caution">
    <text evidence="2">The sequence shown here is derived from an EMBL/GenBank/DDBJ whole genome shotgun (WGS) entry which is preliminary data.</text>
</comment>